<proteinExistence type="predicted"/>
<dbReference type="RefSeq" id="WP_100535076.1">
    <property type="nucleotide sequence ID" value="NZ_CBDBYO010000017.1"/>
</dbReference>
<evidence type="ECO:0000313" key="1">
    <source>
        <dbReference type="EMBL" id="PJO75502.1"/>
    </source>
</evidence>
<accession>A0A2H9YS76</accession>
<evidence type="ECO:0000313" key="2">
    <source>
        <dbReference type="Proteomes" id="UP000243446"/>
    </source>
</evidence>
<dbReference type="Proteomes" id="UP000243446">
    <property type="component" value="Unassembled WGS sequence"/>
</dbReference>
<evidence type="ECO:0008006" key="3">
    <source>
        <dbReference type="Google" id="ProtNLM"/>
    </source>
</evidence>
<gene>
    <name evidence="1" type="ORF">CWI32_08210</name>
</gene>
<reference evidence="1 2" key="1">
    <citation type="submission" date="2017-11" db="EMBL/GenBank/DDBJ databases">
        <title>Revising the taxonomy of the Acinetobacter lwoffii group: the description of Acinetobacter pseudolwoffii sp. nov. and emended description of Acinetobacter lwoffii.</title>
        <authorList>
            <person name="Nemec A."/>
            <person name="Radolfova-Krizova L."/>
        </authorList>
    </citation>
    <scope>NUCLEOTIDE SEQUENCE [LARGE SCALE GENOMIC DNA]</scope>
    <source>
        <strain evidence="1 2">ANC 5044</strain>
    </source>
</reference>
<dbReference type="AlphaFoldDB" id="A0A2H9YS76"/>
<protein>
    <recommendedName>
        <fullName evidence="3">DUF1833 domain-containing protein</fullName>
    </recommendedName>
</protein>
<dbReference type="GeneID" id="97176663"/>
<dbReference type="EMBL" id="PHRG01000003">
    <property type="protein sequence ID" value="PJO75502.1"/>
    <property type="molecule type" value="Genomic_DNA"/>
</dbReference>
<dbReference type="Pfam" id="PF08875">
    <property type="entry name" value="DUF1833"/>
    <property type="match status" value="1"/>
</dbReference>
<name>A0A2H9YS76_9GAMM</name>
<dbReference type="InterPro" id="IPR014974">
    <property type="entry name" value="DUF1833"/>
</dbReference>
<comment type="caution">
    <text evidence="1">The sequence shown here is derived from an EMBL/GenBank/DDBJ whole genome shotgun (WGS) entry which is preliminary data.</text>
</comment>
<organism evidence="1 2">
    <name type="scientific">Acinetobacter pseudolwoffii</name>
    <dbReference type="NCBI Taxonomy" id="2053287"/>
    <lineage>
        <taxon>Bacteria</taxon>
        <taxon>Pseudomonadati</taxon>
        <taxon>Pseudomonadota</taxon>
        <taxon>Gammaproteobacteria</taxon>
        <taxon>Moraxellales</taxon>
        <taxon>Moraxellaceae</taxon>
        <taxon>Acinetobacter</taxon>
    </lineage>
</organism>
<sequence>MITVDDIKDFHLDSAASVVLLETLEISHSLWPNPIRLVTNHPDGVSVTLENGQPATFEFIPVMIQRGNTSDDLDQSLKITVGDLGEVVPPLIKLIEDASSDEKLQVIYRSFAFDAASMVLTKPTPIELIRGLHVAQMNQDHQATTFEAATSGKNSVKTGRTYNFKDYPDLRGLI</sequence>